<gene>
    <name evidence="6" type="ORF">FHS82_001760</name>
</gene>
<comment type="similarity">
    <text evidence="2">Belongs to the bacterial solute-binding protein 5 family.</text>
</comment>
<dbReference type="PANTHER" id="PTHR30290:SF38">
    <property type="entry name" value="D,D-DIPEPTIDE-BINDING PERIPLASMIC PROTEIN DDPA-RELATED"/>
    <property type="match status" value="1"/>
</dbReference>
<evidence type="ECO:0000256" key="2">
    <source>
        <dbReference type="ARBA" id="ARBA00005695"/>
    </source>
</evidence>
<evidence type="ECO:0000256" key="4">
    <source>
        <dbReference type="SAM" id="SignalP"/>
    </source>
</evidence>
<protein>
    <submittedName>
        <fullName evidence="6">Peptide/nickel transport system substrate-binding protein</fullName>
    </submittedName>
</protein>
<dbReference type="PROSITE" id="PS51318">
    <property type="entry name" value="TAT"/>
    <property type="match status" value="1"/>
</dbReference>
<dbReference type="Proteomes" id="UP001429580">
    <property type="component" value="Unassembled WGS sequence"/>
</dbReference>
<dbReference type="SUPFAM" id="SSF53850">
    <property type="entry name" value="Periplasmic binding protein-like II"/>
    <property type="match status" value="1"/>
</dbReference>
<evidence type="ECO:0000313" key="7">
    <source>
        <dbReference type="Proteomes" id="UP001429580"/>
    </source>
</evidence>
<reference evidence="6 7" key="1">
    <citation type="submission" date="2020-03" db="EMBL/GenBank/DDBJ databases">
        <title>Genomic Encyclopedia of Type Strains, Phase IV (KMG-IV): sequencing the most valuable type-strain genomes for metagenomic binning, comparative biology and taxonomic classification.</title>
        <authorList>
            <person name="Goeker M."/>
        </authorList>
    </citation>
    <scope>NUCLEOTIDE SEQUENCE [LARGE SCALE GENOMIC DNA]</scope>
    <source>
        <strain evidence="6 7">DSM 103870</strain>
    </source>
</reference>
<dbReference type="RefSeq" id="WP_166951044.1">
    <property type="nucleotide sequence ID" value="NZ_JAASQI010000003.1"/>
</dbReference>
<organism evidence="6 7">
    <name type="scientific">Pseudochelatococcus lubricantis</name>
    <dbReference type="NCBI Taxonomy" id="1538102"/>
    <lineage>
        <taxon>Bacteria</taxon>
        <taxon>Pseudomonadati</taxon>
        <taxon>Pseudomonadota</taxon>
        <taxon>Alphaproteobacteria</taxon>
        <taxon>Hyphomicrobiales</taxon>
        <taxon>Chelatococcaceae</taxon>
        <taxon>Pseudochelatococcus</taxon>
    </lineage>
</organism>
<dbReference type="PANTHER" id="PTHR30290">
    <property type="entry name" value="PERIPLASMIC BINDING COMPONENT OF ABC TRANSPORTER"/>
    <property type="match status" value="1"/>
</dbReference>
<comment type="caution">
    <text evidence="6">The sequence shown here is derived from an EMBL/GenBank/DDBJ whole genome shotgun (WGS) entry which is preliminary data.</text>
</comment>
<dbReference type="Gene3D" id="3.90.76.10">
    <property type="entry name" value="Dipeptide-binding Protein, Domain 1"/>
    <property type="match status" value="1"/>
</dbReference>
<evidence type="ECO:0000313" key="6">
    <source>
        <dbReference type="EMBL" id="NIJ57924.1"/>
    </source>
</evidence>
<dbReference type="PIRSF" id="PIRSF002741">
    <property type="entry name" value="MppA"/>
    <property type="match status" value="1"/>
</dbReference>
<name>A0ABX0V1D5_9HYPH</name>
<dbReference type="Gene3D" id="3.10.105.10">
    <property type="entry name" value="Dipeptide-binding Protein, Domain 3"/>
    <property type="match status" value="1"/>
</dbReference>
<evidence type="ECO:0000256" key="3">
    <source>
        <dbReference type="ARBA" id="ARBA00022729"/>
    </source>
</evidence>
<accession>A0ABX0V1D5</accession>
<dbReference type="InterPro" id="IPR000914">
    <property type="entry name" value="SBP_5_dom"/>
</dbReference>
<comment type="subcellular location">
    <subcellularLocation>
        <location evidence="1">Periplasm</location>
    </subcellularLocation>
</comment>
<proteinExistence type="inferred from homology"/>
<dbReference type="CDD" id="cd08515">
    <property type="entry name" value="PBP2_NikA_DppA_OppA_like_10"/>
    <property type="match status" value="1"/>
</dbReference>
<keyword evidence="3 4" id="KW-0732">Signal</keyword>
<feature type="domain" description="Solute-binding protein family 5" evidence="5">
    <location>
        <begin position="85"/>
        <end position="432"/>
    </location>
</feature>
<feature type="signal peptide" evidence="4">
    <location>
        <begin position="1"/>
        <end position="29"/>
    </location>
</feature>
<sequence>MTFINRRQALQGLALTGAAAALPFPRALAQGQDPRPELRIAVQGLAPTLEPVNAISNVGNRVTNALFDTLIRRDFFSNDSGSGTELVPAIAKSWKREDERTVVVSIADNVRFHNGDAVSAADVAYSLSAERLWGDKPLVPRGPLFSAAFESVEAIDGRTVRFRTKAPDFSLEKRLASWIAWVVPEKLYRALGPEQFGLKPVGTGPYKLVEFHPGDRVVLEAFDDYYLGKPTARRITFQVVPEVATRAAGLISGEYDIACALTPDNLVQLEGQPDVEARSSVIENVHLLVYQGDARWLSDKRIRQALNLAIDRKLIVDALWAGKAVIPNGFQIPAYGADFDPGRPPFRYDPEKARALVKEAGYDGEPISYRTLNDYYVNSVAAAQMMQEMWKAIGLNVRLDILENWGQVLAPGMQIRNWSNGFQFPDASIPLTSDWGPNGSPQQTHGWKASAEYNALAAKVRSLAPGEERHKLFQQLADLWEEEAPGAVLYRPVEIYGVRKTIGWKPVSFEFMDLRPYNLRFA</sequence>
<dbReference type="InterPro" id="IPR039424">
    <property type="entry name" value="SBP_5"/>
</dbReference>
<evidence type="ECO:0000259" key="5">
    <source>
        <dbReference type="Pfam" id="PF00496"/>
    </source>
</evidence>
<dbReference type="EMBL" id="JAASQI010000003">
    <property type="protein sequence ID" value="NIJ57924.1"/>
    <property type="molecule type" value="Genomic_DNA"/>
</dbReference>
<dbReference type="InterPro" id="IPR030678">
    <property type="entry name" value="Peptide/Ni-bd"/>
</dbReference>
<dbReference type="InterPro" id="IPR006311">
    <property type="entry name" value="TAT_signal"/>
</dbReference>
<keyword evidence="7" id="KW-1185">Reference proteome</keyword>
<dbReference type="Gene3D" id="3.40.190.10">
    <property type="entry name" value="Periplasmic binding protein-like II"/>
    <property type="match status" value="1"/>
</dbReference>
<dbReference type="Pfam" id="PF00496">
    <property type="entry name" value="SBP_bac_5"/>
    <property type="match status" value="1"/>
</dbReference>
<evidence type="ECO:0000256" key="1">
    <source>
        <dbReference type="ARBA" id="ARBA00004418"/>
    </source>
</evidence>
<feature type="chain" id="PRO_5047229464" evidence="4">
    <location>
        <begin position="30"/>
        <end position="522"/>
    </location>
</feature>